<feature type="transmembrane region" description="Helical" evidence="1">
    <location>
        <begin position="6"/>
        <end position="25"/>
    </location>
</feature>
<name>A0A0K2TEZ5_LEPSM</name>
<organism evidence="2">
    <name type="scientific">Lepeophtheirus salmonis</name>
    <name type="common">Salmon louse</name>
    <name type="synonym">Caligus salmonis</name>
    <dbReference type="NCBI Taxonomy" id="72036"/>
    <lineage>
        <taxon>Eukaryota</taxon>
        <taxon>Metazoa</taxon>
        <taxon>Ecdysozoa</taxon>
        <taxon>Arthropoda</taxon>
        <taxon>Crustacea</taxon>
        <taxon>Multicrustacea</taxon>
        <taxon>Hexanauplia</taxon>
        <taxon>Copepoda</taxon>
        <taxon>Siphonostomatoida</taxon>
        <taxon>Caligidae</taxon>
        <taxon>Lepeophtheirus</taxon>
    </lineage>
</organism>
<dbReference type="EMBL" id="HACA01007044">
    <property type="protein sequence ID" value="CDW24405.1"/>
    <property type="molecule type" value="Transcribed_RNA"/>
</dbReference>
<dbReference type="AlphaFoldDB" id="A0A0K2TEZ5"/>
<proteinExistence type="predicted"/>
<keyword evidence="1" id="KW-0812">Transmembrane</keyword>
<accession>A0A0K2TEZ5</accession>
<evidence type="ECO:0000256" key="1">
    <source>
        <dbReference type="SAM" id="Phobius"/>
    </source>
</evidence>
<keyword evidence="1" id="KW-0472">Membrane</keyword>
<sequence>MTGVRGPRTIQTIVLLACYFFLLNFQNGDK</sequence>
<evidence type="ECO:0000313" key="2">
    <source>
        <dbReference type="EMBL" id="CDW24405.1"/>
    </source>
</evidence>
<keyword evidence="1" id="KW-1133">Transmembrane helix</keyword>
<protein>
    <submittedName>
        <fullName evidence="2">Uncharacterized protein</fullName>
    </submittedName>
</protein>
<reference evidence="2" key="1">
    <citation type="submission" date="2014-05" db="EMBL/GenBank/DDBJ databases">
        <authorList>
            <person name="Chronopoulou M."/>
        </authorList>
    </citation>
    <scope>NUCLEOTIDE SEQUENCE</scope>
    <source>
        <tissue evidence="2">Whole organism</tissue>
    </source>
</reference>